<keyword evidence="6" id="KW-0418">Kinase</keyword>
<dbReference type="PANTHER" id="PTHR43547:SF2">
    <property type="entry name" value="HYBRID SIGNAL TRANSDUCTION HISTIDINE KINASE C"/>
    <property type="match status" value="1"/>
</dbReference>
<dbReference type="GO" id="GO:0003700">
    <property type="term" value="F:DNA-binding transcription factor activity"/>
    <property type="evidence" value="ECO:0007669"/>
    <property type="project" value="InterPro"/>
</dbReference>
<dbReference type="PROSITE" id="PS01124">
    <property type="entry name" value="HTH_ARAC_FAMILY_2"/>
    <property type="match status" value="1"/>
</dbReference>
<evidence type="ECO:0000256" key="1">
    <source>
        <dbReference type="ARBA" id="ARBA00000085"/>
    </source>
</evidence>
<dbReference type="Gene3D" id="1.10.10.60">
    <property type="entry name" value="Homeodomain-like"/>
    <property type="match status" value="1"/>
</dbReference>
<dbReference type="FunFam" id="3.30.565.10:FF:000037">
    <property type="entry name" value="Hybrid sensor histidine kinase/response regulator"/>
    <property type="match status" value="1"/>
</dbReference>
<evidence type="ECO:0000256" key="5">
    <source>
        <dbReference type="ARBA" id="ARBA00022741"/>
    </source>
</evidence>
<evidence type="ECO:0000313" key="19">
    <source>
        <dbReference type="EMBL" id="PRY55515.1"/>
    </source>
</evidence>
<dbReference type="InterPro" id="IPR011006">
    <property type="entry name" value="CheY-like_superfamily"/>
</dbReference>
<dbReference type="CDD" id="cd06308">
    <property type="entry name" value="PBP1_sensor_kinase-like"/>
    <property type="match status" value="1"/>
</dbReference>
<evidence type="ECO:0000256" key="4">
    <source>
        <dbReference type="ARBA" id="ARBA00022679"/>
    </source>
</evidence>
<feature type="coiled-coil region" evidence="13">
    <location>
        <begin position="369"/>
        <end position="406"/>
    </location>
</feature>
<dbReference type="InterPro" id="IPR003661">
    <property type="entry name" value="HisK_dim/P_dom"/>
</dbReference>
<dbReference type="InterPro" id="IPR036097">
    <property type="entry name" value="HisK_dim/P_sf"/>
</dbReference>
<dbReference type="InterPro" id="IPR004358">
    <property type="entry name" value="Sig_transdc_His_kin-like_C"/>
</dbReference>
<feature type="modified residue" description="4-aspartylphosphate" evidence="12">
    <location>
        <position position="725"/>
    </location>
</feature>
<dbReference type="Pfam" id="PF13407">
    <property type="entry name" value="Peripla_BP_4"/>
    <property type="match status" value="1"/>
</dbReference>
<dbReference type="FunFam" id="1.10.287.130:FF:000045">
    <property type="entry name" value="Two-component system sensor histidine kinase/response regulator"/>
    <property type="match status" value="1"/>
</dbReference>
<dbReference type="Pfam" id="PF00072">
    <property type="entry name" value="Response_reg"/>
    <property type="match status" value="1"/>
</dbReference>
<evidence type="ECO:0000256" key="7">
    <source>
        <dbReference type="ARBA" id="ARBA00022840"/>
    </source>
</evidence>
<evidence type="ECO:0000256" key="2">
    <source>
        <dbReference type="ARBA" id="ARBA00012438"/>
    </source>
</evidence>
<keyword evidence="14" id="KW-0812">Transmembrane</keyword>
<dbReference type="PROSITE" id="PS51257">
    <property type="entry name" value="PROKAR_LIPOPROTEIN"/>
    <property type="match status" value="1"/>
</dbReference>
<keyword evidence="3 12" id="KW-0597">Phosphoprotein</keyword>
<name>A0A2T0UC53_9SPHI</name>
<dbReference type="EMBL" id="PVTH01000001">
    <property type="protein sequence ID" value="PRY55515.1"/>
    <property type="molecule type" value="Genomic_DNA"/>
</dbReference>
<dbReference type="SUPFAM" id="SSF47384">
    <property type="entry name" value="Homodimeric domain of signal transducing histidine kinase"/>
    <property type="match status" value="1"/>
</dbReference>
<evidence type="ECO:0000256" key="15">
    <source>
        <dbReference type="SAM" id="SignalP"/>
    </source>
</evidence>
<dbReference type="OrthoDB" id="9809670at2"/>
<dbReference type="InterPro" id="IPR028082">
    <property type="entry name" value="Peripla_BP_I"/>
</dbReference>
<dbReference type="InterPro" id="IPR003594">
    <property type="entry name" value="HATPase_dom"/>
</dbReference>
<keyword evidence="8" id="KW-0902">Two-component regulatory system</keyword>
<proteinExistence type="predicted"/>
<dbReference type="InterPro" id="IPR001789">
    <property type="entry name" value="Sig_transdc_resp-reg_receiver"/>
</dbReference>
<feature type="domain" description="Histidine kinase" evidence="17">
    <location>
        <begin position="412"/>
        <end position="628"/>
    </location>
</feature>
<keyword evidence="4" id="KW-0808">Transferase</keyword>
<dbReference type="GO" id="GO:0043565">
    <property type="term" value="F:sequence-specific DNA binding"/>
    <property type="evidence" value="ECO:0007669"/>
    <property type="project" value="InterPro"/>
</dbReference>
<dbReference type="Gene3D" id="3.40.50.2300">
    <property type="match status" value="3"/>
</dbReference>
<feature type="signal peptide" evidence="15">
    <location>
        <begin position="1"/>
        <end position="24"/>
    </location>
</feature>
<reference evidence="19 20" key="1">
    <citation type="submission" date="2018-03" db="EMBL/GenBank/DDBJ databases">
        <title>Genomic Encyclopedia of Type Strains, Phase III (KMG-III): the genomes of soil and plant-associated and newly described type strains.</title>
        <authorList>
            <person name="Whitman W."/>
        </authorList>
    </citation>
    <scope>NUCLEOTIDE SEQUENCE [LARGE SCALE GENOMIC DNA]</scope>
    <source>
        <strain evidence="19 20">CGMCC 1.9313</strain>
    </source>
</reference>
<dbReference type="InterPro" id="IPR018062">
    <property type="entry name" value="HTH_AraC-typ_CS"/>
</dbReference>
<keyword evidence="7" id="KW-0067">ATP-binding</keyword>
<dbReference type="InterPro" id="IPR005467">
    <property type="entry name" value="His_kinase_dom"/>
</dbReference>
<dbReference type="PROSITE" id="PS50110">
    <property type="entry name" value="RESPONSE_REGULATORY"/>
    <property type="match status" value="1"/>
</dbReference>
<evidence type="ECO:0000256" key="14">
    <source>
        <dbReference type="SAM" id="Phobius"/>
    </source>
</evidence>
<dbReference type="PRINTS" id="PR00344">
    <property type="entry name" value="BCTRLSENSOR"/>
</dbReference>
<evidence type="ECO:0000256" key="13">
    <source>
        <dbReference type="SAM" id="Coils"/>
    </source>
</evidence>
<dbReference type="EC" id="2.7.13.3" evidence="2"/>
<dbReference type="SUPFAM" id="SSF53822">
    <property type="entry name" value="Periplasmic binding protein-like I"/>
    <property type="match status" value="1"/>
</dbReference>
<dbReference type="Gene3D" id="3.30.565.10">
    <property type="entry name" value="Histidine kinase-like ATPase, C-terminal domain"/>
    <property type="match status" value="1"/>
</dbReference>
<evidence type="ECO:0000259" key="16">
    <source>
        <dbReference type="PROSITE" id="PS01124"/>
    </source>
</evidence>
<dbReference type="InterPro" id="IPR036890">
    <property type="entry name" value="HATPase_C_sf"/>
</dbReference>
<dbReference type="Pfam" id="PF00512">
    <property type="entry name" value="HisKA"/>
    <property type="match status" value="1"/>
</dbReference>
<dbReference type="Gene3D" id="1.10.287.130">
    <property type="match status" value="1"/>
</dbReference>
<keyword evidence="10" id="KW-0238">DNA-binding</keyword>
<dbReference type="AlphaFoldDB" id="A0A2T0UC53"/>
<dbReference type="SMART" id="SM00448">
    <property type="entry name" value="REC"/>
    <property type="match status" value="1"/>
</dbReference>
<gene>
    <name evidence="19" type="ORF">B0I27_101487</name>
</gene>
<keyword evidence="15" id="KW-0732">Signal</keyword>
<dbReference type="InterPro" id="IPR025997">
    <property type="entry name" value="SBP_2_dom"/>
</dbReference>
<evidence type="ECO:0000259" key="18">
    <source>
        <dbReference type="PROSITE" id="PS50110"/>
    </source>
</evidence>
<evidence type="ECO:0000313" key="20">
    <source>
        <dbReference type="Proteomes" id="UP000238034"/>
    </source>
</evidence>
<organism evidence="19 20">
    <name type="scientific">Arcticibacter pallidicorallinus</name>
    <dbReference type="NCBI Taxonomy" id="1259464"/>
    <lineage>
        <taxon>Bacteria</taxon>
        <taxon>Pseudomonadati</taxon>
        <taxon>Bacteroidota</taxon>
        <taxon>Sphingobacteriia</taxon>
        <taxon>Sphingobacteriales</taxon>
        <taxon>Sphingobacteriaceae</taxon>
        <taxon>Arcticibacter</taxon>
    </lineage>
</organism>
<keyword evidence="20" id="KW-1185">Reference proteome</keyword>
<feature type="transmembrane region" description="Helical" evidence="14">
    <location>
        <begin position="345"/>
        <end position="368"/>
    </location>
</feature>
<dbReference type="GO" id="GO:0005524">
    <property type="term" value="F:ATP binding"/>
    <property type="evidence" value="ECO:0007669"/>
    <property type="project" value="UniProtKB-KW"/>
</dbReference>
<dbReference type="PROSITE" id="PS50109">
    <property type="entry name" value="HIS_KIN"/>
    <property type="match status" value="1"/>
</dbReference>
<dbReference type="SUPFAM" id="SSF46689">
    <property type="entry name" value="Homeodomain-like"/>
    <property type="match status" value="1"/>
</dbReference>
<dbReference type="Proteomes" id="UP000238034">
    <property type="component" value="Unassembled WGS sequence"/>
</dbReference>
<evidence type="ECO:0000256" key="6">
    <source>
        <dbReference type="ARBA" id="ARBA00022777"/>
    </source>
</evidence>
<feature type="domain" description="HTH araC/xylS-type" evidence="16">
    <location>
        <begin position="824"/>
        <end position="923"/>
    </location>
</feature>
<comment type="catalytic activity">
    <reaction evidence="1">
        <text>ATP + protein L-histidine = ADP + protein N-phospho-L-histidine.</text>
        <dbReference type="EC" id="2.7.13.3"/>
    </reaction>
</comment>
<dbReference type="SMART" id="SM00387">
    <property type="entry name" value="HATPase_c"/>
    <property type="match status" value="1"/>
</dbReference>
<dbReference type="CDD" id="cd17574">
    <property type="entry name" value="REC_OmpR"/>
    <property type="match status" value="1"/>
</dbReference>
<dbReference type="RefSeq" id="WP_106290983.1">
    <property type="nucleotide sequence ID" value="NZ_PVTH01000001.1"/>
</dbReference>
<evidence type="ECO:0000256" key="12">
    <source>
        <dbReference type="PROSITE-ProRule" id="PRU00169"/>
    </source>
</evidence>
<dbReference type="SUPFAM" id="SSF52172">
    <property type="entry name" value="CheY-like"/>
    <property type="match status" value="1"/>
</dbReference>
<keyword evidence="11" id="KW-0804">Transcription</keyword>
<protein>
    <recommendedName>
        <fullName evidence="2">histidine kinase</fullName>
        <ecNumber evidence="2">2.7.13.3</ecNumber>
    </recommendedName>
</protein>
<evidence type="ECO:0000256" key="10">
    <source>
        <dbReference type="ARBA" id="ARBA00023125"/>
    </source>
</evidence>
<feature type="chain" id="PRO_5015523887" description="histidine kinase" evidence="15">
    <location>
        <begin position="25"/>
        <end position="929"/>
    </location>
</feature>
<evidence type="ECO:0000256" key="3">
    <source>
        <dbReference type="ARBA" id="ARBA00022553"/>
    </source>
</evidence>
<dbReference type="SMART" id="SM00388">
    <property type="entry name" value="HisKA"/>
    <property type="match status" value="1"/>
</dbReference>
<dbReference type="InterPro" id="IPR018060">
    <property type="entry name" value="HTH_AraC"/>
</dbReference>
<comment type="caution">
    <text evidence="19">The sequence shown here is derived from an EMBL/GenBank/DDBJ whole genome shotgun (WGS) entry which is preliminary data.</text>
</comment>
<feature type="domain" description="Response regulatory" evidence="18">
    <location>
        <begin position="677"/>
        <end position="792"/>
    </location>
</feature>
<sequence length="929" mass="105550">MTGNKKRLHLLILLLSLFAGFLSACKGNQDKPRFTIGFSQCIGSDQWRVTMLEEMRRELSFHSDIELIYEDAGGNSNKQIEQVKSLLEKDIDLLIISPNESEPLTPIVEQAFSQGTPVVVIDRKVSSNFYTAYVGADNFEIGRMAGEYLAHRLGEKGNIIEVTGLTGSSPAIERNEGFKNALKRYPSIKIIKQLSGSWLNNKAQEEVSLNKHLLFQADAIFAHNDQMALGTCAVLRNNDLEGKIKLVGVDALPGKNNGLELVSKKVLDASMLYPTGGKEAIRTAINILNKLPFDKNTALKSVVIDSSNVELMILQADKMTSQQKDIERQQNMLSEQKIVYNNQQVILNILVVSLVLAIVFAGIAFYSLNENWKNNKHLENKNHEILEKQNQLIEMSEKAKSATEAKFNFFTNISHEFRTPLTLILIPLEELLADSKLPQKTRSHLQLINRNVMRLLRMVNQLIDFRKIDYEKMRVRATENDLLAFTKEIIDLFKDIAYKRNIDLRMVSRESRISAWFDTNMLDKVLFNLLSNAFKFSHDSGKIIVTIEKNEETNSVELKVEDNGAGMDEHTLTHAFDLFYQDDLKRSKGSGLGLSLSKEMILLHKGSIKVSSQKEKGARFIIQLPLGDRHLHEDEKVHTAEESTVDYDNIKIYTTELEDTTEIADTPIPQQSLKERSILIIEDNEELLNFLKQKFSTQYETFTANNGNSGLHQAFENVPDVIISDVVLPAQSGTEITQALKNDIRTSHIPIILLTAQGSQEQQIKGLKTMADAYITKPFNLQYLDETIKNLLHNRDLLRSRFSSEFPVESKLPASKKLDKKFLNEFASIVESNIANENFSVDDICKSIGMSRIQLYRKAKALLDCTITDYILNRRLQKAKYLLLNEEISISEITYQVGIASPTYFSTVFKARYNCSPTEYRRKKKENRQ</sequence>
<accession>A0A2T0UC53</accession>
<keyword evidence="14" id="KW-0472">Membrane</keyword>
<dbReference type="Pfam" id="PF12833">
    <property type="entry name" value="HTH_18"/>
    <property type="match status" value="1"/>
</dbReference>
<dbReference type="GO" id="GO:0000155">
    <property type="term" value="F:phosphorelay sensor kinase activity"/>
    <property type="evidence" value="ECO:0007669"/>
    <property type="project" value="InterPro"/>
</dbReference>
<dbReference type="Pfam" id="PF02518">
    <property type="entry name" value="HATPase_c"/>
    <property type="match status" value="1"/>
</dbReference>
<keyword evidence="5" id="KW-0547">Nucleotide-binding</keyword>
<keyword evidence="14" id="KW-1133">Transmembrane helix</keyword>
<dbReference type="SUPFAM" id="SSF55874">
    <property type="entry name" value="ATPase domain of HSP90 chaperone/DNA topoisomerase II/histidine kinase"/>
    <property type="match status" value="1"/>
</dbReference>
<evidence type="ECO:0000256" key="11">
    <source>
        <dbReference type="ARBA" id="ARBA00023163"/>
    </source>
</evidence>
<evidence type="ECO:0000259" key="17">
    <source>
        <dbReference type="PROSITE" id="PS50109"/>
    </source>
</evidence>
<evidence type="ECO:0000256" key="9">
    <source>
        <dbReference type="ARBA" id="ARBA00023015"/>
    </source>
</evidence>
<keyword evidence="13" id="KW-0175">Coiled coil</keyword>
<dbReference type="PROSITE" id="PS00041">
    <property type="entry name" value="HTH_ARAC_FAMILY_1"/>
    <property type="match status" value="1"/>
</dbReference>
<keyword evidence="9" id="KW-0805">Transcription regulation</keyword>
<evidence type="ECO:0000256" key="8">
    <source>
        <dbReference type="ARBA" id="ARBA00023012"/>
    </source>
</evidence>
<dbReference type="PANTHER" id="PTHR43547">
    <property type="entry name" value="TWO-COMPONENT HISTIDINE KINASE"/>
    <property type="match status" value="1"/>
</dbReference>
<dbReference type="InterPro" id="IPR009057">
    <property type="entry name" value="Homeodomain-like_sf"/>
</dbReference>
<dbReference type="SMART" id="SM00342">
    <property type="entry name" value="HTH_ARAC"/>
    <property type="match status" value="1"/>
</dbReference>
<dbReference type="CDD" id="cd00082">
    <property type="entry name" value="HisKA"/>
    <property type="match status" value="1"/>
</dbReference>